<dbReference type="OrthoDB" id="271164at2759"/>
<accession>G0NQ62</accession>
<dbReference type="GO" id="GO:0035091">
    <property type="term" value="F:phosphatidylinositol binding"/>
    <property type="evidence" value="ECO:0007669"/>
    <property type="project" value="InterPro"/>
</dbReference>
<evidence type="ECO:0000256" key="2">
    <source>
        <dbReference type="ARBA" id="ARBA00004496"/>
    </source>
</evidence>
<keyword evidence="9" id="KW-0333">Golgi apparatus</keyword>
<evidence type="ECO:0000256" key="9">
    <source>
        <dbReference type="ARBA" id="ARBA00023034"/>
    </source>
</evidence>
<evidence type="ECO:0000313" key="14">
    <source>
        <dbReference type="EMBL" id="EGT35536.1"/>
    </source>
</evidence>
<name>G0NQ62_CAEBE</name>
<dbReference type="GO" id="GO:0005829">
    <property type="term" value="C:cytosol"/>
    <property type="evidence" value="ECO:0007669"/>
    <property type="project" value="GOC"/>
</dbReference>
<dbReference type="STRING" id="135651.G0NQ62"/>
<comment type="similarity">
    <text evidence="4">Belongs to the sorting nexin family.</text>
</comment>
<keyword evidence="11" id="KW-0175">Coiled coil</keyword>
<evidence type="ECO:0000313" key="15">
    <source>
        <dbReference type="Proteomes" id="UP000008068"/>
    </source>
</evidence>
<dbReference type="OMA" id="MLVNHRK"/>
<dbReference type="GO" id="GO:0005794">
    <property type="term" value="C:Golgi apparatus"/>
    <property type="evidence" value="ECO:0007669"/>
    <property type="project" value="UniProtKB-SubCell"/>
</dbReference>
<evidence type="ECO:0000259" key="13">
    <source>
        <dbReference type="PROSITE" id="PS50195"/>
    </source>
</evidence>
<evidence type="ECO:0000256" key="3">
    <source>
        <dbReference type="ARBA" id="ARBA00004555"/>
    </source>
</evidence>
<feature type="region of interest" description="Disordered" evidence="12">
    <location>
        <begin position="1"/>
        <end position="24"/>
    </location>
</feature>
<keyword evidence="8" id="KW-0653">Protein transport</keyword>
<dbReference type="HOGENOM" id="CLU_022783_0_1_1"/>
<organism evidence="15">
    <name type="scientific">Caenorhabditis brenneri</name>
    <name type="common">Nematode worm</name>
    <dbReference type="NCBI Taxonomy" id="135651"/>
    <lineage>
        <taxon>Eukaryota</taxon>
        <taxon>Metazoa</taxon>
        <taxon>Ecdysozoa</taxon>
        <taxon>Nematoda</taxon>
        <taxon>Chromadorea</taxon>
        <taxon>Rhabditida</taxon>
        <taxon>Rhabditina</taxon>
        <taxon>Rhabditomorpha</taxon>
        <taxon>Rhabditoidea</taxon>
        <taxon>Rhabditidae</taxon>
        <taxon>Peloderinae</taxon>
        <taxon>Caenorhabditis</taxon>
    </lineage>
</organism>
<dbReference type="eggNOG" id="KOG2273">
    <property type="taxonomic scope" value="Eukaryota"/>
</dbReference>
<dbReference type="Pfam" id="PF09325">
    <property type="entry name" value="Vps5"/>
    <property type="match status" value="1"/>
</dbReference>
<dbReference type="GO" id="GO:0010008">
    <property type="term" value="C:endosome membrane"/>
    <property type="evidence" value="ECO:0007669"/>
    <property type="project" value="TreeGrafter"/>
</dbReference>
<dbReference type="SUPFAM" id="SSF103657">
    <property type="entry name" value="BAR/IMD domain-like"/>
    <property type="match status" value="1"/>
</dbReference>
<feature type="compositionally biased region" description="Acidic residues" evidence="12">
    <location>
        <begin position="15"/>
        <end position="24"/>
    </location>
</feature>
<dbReference type="InterPro" id="IPR001683">
    <property type="entry name" value="PX_dom"/>
</dbReference>
<sequence length="446" mass="51716">MSSDEDVRSNSVTEQLEEINLENEDTPEAKLLVSSVSNLAVIDSIGNQLTSSDPKDNDSMPIPSDFKITIRDTEKRGKGPSSYAVYKLQTKVSDVPGYTKTQYETWHRFSEFMSLHKKIVEKYLPKGVIIPHPPEKSFITLAIIKTSDEEENREVIDRARQLERYMNRLIQHPRLKNDCDIRDFLTIDADLPKAVQTSTSFGIMKMLNNFQDAITKMTMKMEEGDHWFEQTRYQIDELDGALRKLHKVSESLAAARWKMAHAEEELGFALSKLAATEESTSLSRAISALTDTTGKISTTWMKQTEIDAVKFSEPIHDYIMLISSIKDVFDQRVRLWQDWQCAQEAVVKKREQKSDALRKMRTQRADQLAMEIEEGVRRADQLEQNFKNLSADIRKEVERFQDEYKNEFKQILVEYMECTFDTYAQMLQHWEKFQPIAENIQVESLP</sequence>
<dbReference type="SMART" id="SM00312">
    <property type="entry name" value="PX"/>
    <property type="match status" value="1"/>
</dbReference>
<evidence type="ECO:0000256" key="10">
    <source>
        <dbReference type="ARBA" id="ARBA00023136"/>
    </source>
</evidence>
<dbReference type="GO" id="GO:0034498">
    <property type="term" value="P:early endosome to Golgi transport"/>
    <property type="evidence" value="ECO:0007669"/>
    <property type="project" value="TreeGrafter"/>
</dbReference>
<feature type="domain" description="PX" evidence="13">
    <location>
        <begin position="64"/>
        <end position="192"/>
    </location>
</feature>
<evidence type="ECO:0000256" key="5">
    <source>
        <dbReference type="ARBA" id="ARBA00022448"/>
    </source>
</evidence>
<dbReference type="Gene3D" id="3.30.1520.10">
    <property type="entry name" value="Phox-like domain"/>
    <property type="match status" value="1"/>
</dbReference>
<evidence type="ECO:0000256" key="8">
    <source>
        <dbReference type="ARBA" id="ARBA00022927"/>
    </source>
</evidence>
<dbReference type="InterPro" id="IPR036871">
    <property type="entry name" value="PX_dom_sf"/>
</dbReference>
<keyword evidence="6" id="KW-0963">Cytoplasm</keyword>
<keyword evidence="7" id="KW-0597">Phosphoprotein</keyword>
<dbReference type="PANTHER" id="PTHR10555">
    <property type="entry name" value="SORTING NEXIN"/>
    <property type="match status" value="1"/>
</dbReference>
<evidence type="ECO:0000256" key="1">
    <source>
        <dbReference type="ARBA" id="ARBA00004287"/>
    </source>
</evidence>
<evidence type="ECO:0000256" key="6">
    <source>
        <dbReference type="ARBA" id="ARBA00022490"/>
    </source>
</evidence>
<comment type="subcellular location">
    <subcellularLocation>
        <location evidence="2">Cytoplasm</location>
    </subcellularLocation>
    <subcellularLocation>
        <location evidence="3">Golgi apparatus</location>
    </subcellularLocation>
    <subcellularLocation>
        <location evidence="1">Membrane</location>
        <topology evidence="1">Peripheral membrane protein</topology>
        <orientation evidence="1">Cytoplasmic side</orientation>
    </subcellularLocation>
</comment>
<dbReference type="FunFam" id="1.20.1270.60:FF:000022">
    <property type="entry name" value="Sorting nexin 3 protein"/>
    <property type="match status" value="1"/>
</dbReference>
<evidence type="ECO:0000256" key="4">
    <source>
        <dbReference type="ARBA" id="ARBA00010883"/>
    </source>
</evidence>
<dbReference type="Proteomes" id="UP000008068">
    <property type="component" value="Unassembled WGS sequence"/>
</dbReference>
<protein>
    <recommendedName>
        <fullName evidence="13">PX domain-containing protein</fullName>
    </recommendedName>
</protein>
<dbReference type="GO" id="GO:0098796">
    <property type="term" value="C:membrane protein complex"/>
    <property type="evidence" value="ECO:0007669"/>
    <property type="project" value="UniProtKB-ARBA"/>
</dbReference>
<evidence type="ECO:0000256" key="11">
    <source>
        <dbReference type="SAM" id="Coils"/>
    </source>
</evidence>
<dbReference type="InParanoid" id="G0NQ62"/>
<dbReference type="PANTHER" id="PTHR10555:SF170">
    <property type="entry name" value="FI18122P1"/>
    <property type="match status" value="1"/>
</dbReference>
<feature type="coiled-coil region" evidence="11">
    <location>
        <begin position="365"/>
        <end position="399"/>
    </location>
</feature>
<dbReference type="Gene3D" id="1.20.1270.60">
    <property type="entry name" value="Arfaptin homology (AH) domain/BAR domain"/>
    <property type="match status" value="1"/>
</dbReference>
<dbReference type="PROSITE" id="PS50195">
    <property type="entry name" value="PX"/>
    <property type="match status" value="1"/>
</dbReference>
<reference evidence="15" key="1">
    <citation type="submission" date="2011-07" db="EMBL/GenBank/DDBJ databases">
        <authorList>
            <consortium name="Caenorhabditis brenneri Sequencing and Analysis Consortium"/>
            <person name="Wilson R.K."/>
        </authorList>
    </citation>
    <scope>NUCLEOTIDE SEQUENCE [LARGE SCALE GENOMIC DNA]</scope>
    <source>
        <strain evidence="15">PB2801</strain>
    </source>
</reference>
<evidence type="ECO:0000256" key="7">
    <source>
        <dbReference type="ARBA" id="ARBA00022553"/>
    </source>
</evidence>
<gene>
    <name evidence="14" type="ORF">CAEBREN_04754</name>
</gene>
<dbReference type="InterPro" id="IPR015404">
    <property type="entry name" value="Vps5_C"/>
</dbReference>
<proteinExistence type="inferred from homology"/>
<dbReference type="AlphaFoldDB" id="G0NQ62"/>
<keyword evidence="10" id="KW-0472">Membrane</keyword>
<evidence type="ECO:0000256" key="12">
    <source>
        <dbReference type="SAM" id="MobiDB-lite"/>
    </source>
</evidence>
<dbReference type="InterPro" id="IPR027267">
    <property type="entry name" value="AH/BAR_dom_sf"/>
</dbReference>
<dbReference type="Pfam" id="PF00787">
    <property type="entry name" value="PX"/>
    <property type="match status" value="1"/>
</dbReference>
<dbReference type="SUPFAM" id="SSF64268">
    <property type="entry name" value="PX domain"/>
    <property type="match status" value="1"/>
</dbReference>
<dbReference type="GO" id="GO:0015031">
    <property type="term" value="P:protein transport"/>
    <property type="evidence" value="ECO:0007669"/>
    <property type="project" value="UniProtKB-KW"/>
</dbReference>
<dbReference type="EMBL" id="GL379923">
    <property type="protein sequence ID" value="EGT35536.1"/>
    <property type="molecule type" value="Genomic_DNA"/>
</dbReference>
<keyword evidence="15" id="KW-1185">Reference proteome</keyword>
<keyword evidence="5" id="KW-0813">Transport</keyword>